<evidence type="ECO:0000256" key="1">
    <source>
        <dbReference type="ARBA" id="ARBA00004173"/>
    </source>
</evidence>
<dbReference type="PANTHER" id="PTHR28018">
    <property type="entry name" value="RESPIRATORY SUPERCOMPLEX FACTOR 2, MITOCHONDRIAL"/>
    <property type="match status" value="1"/>
</dbReference>
<dbReference type="VEuPathDB" id="FungiDB:SJAG_03337"/>
<evidence type="ECO:0000259" key="6">
    <source>
        <dbReference type="PROSITE" id="PS51503"/>
    </source>
</evidence>
<dbReference type="PANTHER" id="PTHR28018:SF3">
    <property type="entry name" value="RESPIRATORY SUPERCOMPLEX FACTOR 2, MITOCHONDRIAL"/>
    <property type="match status" value="1"/>
</dbReference>
<feature type="region of interest" description="Disordered" evidence="5">
    <location>
        <begin position="299"/>
        <end position="345"/>
    </location>
</feature>
<protein>
    <submittedName>
        <fullName evidence="7">Fungal protein</fullName>
    </submittedName>
</protein>
<dbReference type="OMA" id="GHENEHN"/>
<feature type="compositionally biased region" description="Basic and acidic residues" evidence="5">
    <location>
        <begin position="47"/>
        <end position="62"/>
    </location>
</feature>
<dbReference type="RefSeq" id="XP_002174490.2">
    <property type="nucleotide sequence ID" value="XM_002174454.2"/>
</dbReference>
<name>B6K3Z0_SCHJY</name>
<dbReference type="InterPro" id="IPR007667">
    <property type="entry name" value="Hypoxia_induced_domain"/>
</dbReference>
<evidence type="ECO:0000256" key="2">
    <source>
        <dbReference type="ARBA" id="ARBA00022692"/>
    </source>
</evidence>
<evidence type="ECO:0000313" key="9">
    <source>
        <dbReference type="Proteomes" id="UP000001744"/>
    </source>
</evidence>
<reference evidence="7 9" key="1">
    <citation type="journal article" date="2011" name="Science">
        <title>Comparative functional genomics of the fission yeasts.</title>
        <authorList>
            <person name="Rhind N."/>
            <person name="Chen Z."/>
            <person name="Yassour M."/>
            <person name="Thompson D.A."/>
            <person name="Haas B.J."/>
            <person name="Habib N."/>
            <person name="Wapinski I."/>
            <person name="Roy S."/>
            <person name="Lin M.F."/>
            <person name="Heiman D.I."/>
            <person name="Young S.K."/>
            <person name="Furuya K."/>
            <person name="Guo Y."/>
            <person name="Pidoux A."/>
            <person name="Chen H.M."/>
            <person name="Robbertse B."/>
            <person name="Goldberg J.M."/>
            <person name="Aoki K."/>
            <person name="Bayne E.H."/>
            <person name="Berlin A.M."/>
            <person name="Desjardins C.A."/>
            <person name="Dobbs E."/>
            <person name="Dukaj L."/>
            <person name="Fan L."/>
            <person name="FitzGerald M.G."/>
            <person name="French C."/>
            <person name="Gujja S."/>
            <person name="Hansen K."/>
            <person name="Keifenheim D."/>
            <person name="Levin J.Z."/>
            <person name="Mosher R.A."/>
            <person name="Mueller C.A."/>
            <person name="Pfiffner J."/>
            <person name="Priest M."/>
            <person name="Russ C."/>
            <person name="Smialowska A."/>
            <person name="Swoboda P."/>
            <person name="Sykes S.M."/>
            <person name="Vaughn M."/>
            <person name="Vengrova S."/>
            <person name="Yoder R."/>
            <person name="Zeng Q."/>
            <person name="Allshire R."/>
            <person name="Baulcombe D."/>
            <person name="Birren B.W."/>
            <person name="Brown W."/>
            <person name="Ekwall K."/>
            <person name="Kellis M."/>
            <person name="Leatherwood J."/>
            <person name="Levin H."/>
            <person name="Margalit H."/>
            <person name="Martienssen R."/>
            <person name="Nieduszynski C.A."/>
            <person name="Spatafora J.W."/>
            <person name="Friedman N."/>
            <person name="Dalgaard J.Z."/>
            <person name="Baumann P."/>
            <person name="Niki H."/>
            <person name="Regev A."/>
            <person name="Nusbaum C."/>
        </authorList>
    </citation>
    <scope>NUCLEOTIDE SEQUENCE [LARGE SCALE GENOMIC DNA]</scope>
    <source>
        <strain evidence="9">yFS275 / FY16936</strain>
    </source>
</reference>
<keyword evidence="9" id="KW-1185">Reference proteome</keyword>
<evidence type="ECO:0000313" key="8">
    <source>
        <dbReference type="JaponicusDB" id="SJAG_03337"/>
    </source>
</evidence>
<feature type="region of interest" description="Disordered" evidence="5">
    <location>
        <begin position="1"/>
        <end position="97"/>
    </location>
</feature>
<dbReference type="PROSITE" id="PS51503">
    <property type="entry name" value="HIG1"/>
    <property type="match status" value="1"/>
</dbReference>
<dbReference type="GeneID" id="7052501"/>
<evidence type="ECO:0000256" key="3">
    <source>
        <dbReference type="ARBA" id="ARBA00022989"/>
    </source>
</evidence>
<proteinExistence type="predicted"/>
<keyword evidence="2" id="KW-0812">Transmembrane</keyword>
<feature type="compositionally biased region" description="Polar residues" evidence="5">
    <location>
        <begin position="80"/>
        <end position="95"/>
    </location>
</feature>
<dbReference type="JaponicusDB" id="SJAG_03337">
    <property type="gene designation" value="rcf2"/>
</dbReference>
<evidence type="ECO:0000313" key="7">
    <source>
        <dbReference type="EMBL" id="EEB08197.2"/>
    </source>
</evidence>
<sequence>MKSMNSNVDAGKTLGAHSGQGAIGEEQPAALKYEKKPSPEVPPTTRDVNKKHNNGIREKDVVSKQNAQTEVTSPAVPAMNSAQNQHSQPSQGSSTVEERLQGFNRATYTGLARGACLGVTAGLGLCYLGNRYSHGFRKLPVSLKSWFVIGSSLCASVIDGEKSGMRYESRQYESLTVTEERPKHIKLSDWLLQKYDEKKWPLILSSWAGSLGLSFYLVNRDPYSTPAQKVVQARMYAQGITVGLLLVSVYLSAVAKSKKPSEKVVYMTDPSDHTKKVRYIVPNGERYPGENQWQILVSQQEQQLRAQNKPLREGQESPQESPESQDNQNAKLAVNEEQQREPNSH</sequence>
<dbReference type="Proteomes" id="UP000001744">
    <property type="component" value="Unassembled WGS sequence"/>
</dbReference>
<dbReference type="eggNOG" id="ENOG502QT50">
    <property type="taxonomic scope" value="Eukaryota"/>
</dbReference>
<dbReference type="EMBL" id="KE651167">
    <property type="protein sequence ID" value="EEB08197.2"/>
    <property type="molecule type" value="Genomic_DNA"/>
</dbReference>
<accession>B6K3Z0</accession>
<comment type="subcellular location">
    <subcellularLocation>
        <location evidence="1">Mitochondrion</location>
    </subcellularLocation>
</comment>
<evidence type="ECO:0000256" key="5">
    <source>
        <dbReference type="SAM" id="MobiDB-lite"/>
    </source>
</evidence>
<feature type="domain" description="HIG1" evidence="6">
    <location>
        <begin position="171"/>
        <end position="263"/>
    </location>
</feature>
<dbReference type="OrthoDB" id="1915122at2759"/>
<dbReference type="STRING" id="402676.B6K3Z0"/>
<dbReference type="Pfam" id="PF04588">
    <property type="entry name" value="HIG_1_N"/>
    <property type="match status" value="1"/>
</dbReference>
<dbReference type="InterPro" id="IPR040153">
    <property type="entry name" value="Rcf2"/>
</dbReference>
<feature type="compositionally biased region" description="Low complexity" evidence="5">
    <location>
        <begin position="316"/>
        <end position="325"/>
    </location>
</feature>
<feature type="compositionally biased region" description="Polar residues" evidence="5">
    <location>
        <begin position="63"/>
        <end position="72"/>
    </location>
</feature>
<keyword evidence="3" id="KW-1133">Transmembrane helix</keyword>
<dbReference type="HOGENOM" id="CLU_804502_0_0_1"/>
<evidence type="ECO:0000256" key="4">
    <source>
        <dbReference type="ARBA" id="ARBA00023136"/>
    </source>
</evidence>
<gene>
    <name evidence="8" type="primary">rcf2</name>
    <name evidence="7" type="ORF">SJAG_03337</name>
</gene>
<dbReference type="AlphaFoldDB" id="B6K3Z0"/>
<keyword evidence="4" id="KW-0472">Membrane</keyword>
<dbReference type="GO" id="GO:0005739">
    <property type="term" value="C:mitochondrion"/>
    <property type="evidence" value="ECO:0007669"/>
    <property type="project" value="UniProtKB-SubCell"/>
</dbReference>
<organism evidence="7 9">
    <name type="scientific">Schizosaccharomyces japonicus (strain yFS275 / FY16936)</name>
    <name type="common">Fission yeast</name>
    <dbReference type="NCBI Taxonomy" id="402676"/>
    <lineage>
        <taxon>Eukaryota</taxon>
        <taxon>Fungi</taxon>
        <taxon>Dikarya</taxon>
        <taxon>Ascomycota</taxon>
        <taxon>Taphrinomycotina</taxon>
        <taxon>Schizosaccharomycetes</taxon>
        <taxon>Schizosaccharomycetales</taxon>
        <taxon>Schizosaccharomycetaceae</taxon>
        <taxon>Schizosaccharomyces</taxon>
    </lineage>
</organism>